<evidence type="ECO:0000256" key="1">
    <source>
        <dbReference type="SAM" id="Phobius"/>
    </source>
</evidence>
<keyword evidence="1" id="KW-0472">Membrane</keyword>
<dbReference type="AlphaFoldDB" id="A0AAV4GVT6"/>
<dbReference type="EMBL" id="BMAT01001658">
    <property type="protein sequence ID" value="GFR89997.1"/>
    <property type="molecule type" value="Genomic_DNA"/>
</dbReference>
<organism evidence="2 3">
    <name type="scientific">Elysia marginata</name>
    <dbReference type="NCBI Taxonomy" id="1093978"/>
    <lineage>
        <taxon>Eukaryota</taxon>
        <taxon>Metazoa</taxon>
        <taxon>Spiralia</taxon>
        <taxon>Lophotrochozoa</taxon>
        <taxon>Mollusca</taxon>
        <taxon>Gastropoda</taxon>
        <taxon>Heterobranchia</taxon>
        <taxon>Euthyneura</taxon>
        <taxon>Panpulmonata</taxon>
        <taxon>Sacoglossa</taxon>
        <taxon>Placobranchoidea</taxon>
        <taxon>Plakobranchidae</taxon>
        <taxon>Elysia</taxon>
    </lineage>
</organism>
<evidence type="ECO:0000313" key="3">
    <source>
        <dbReference type="Proteomes" id="UP000762676"/>
    </source>
</evidence>
<keyword evidence="1" id="KW-1133">Transmembrane helix</keyword>
<keyword evidence="1" id="KW-0812">Transmembrane</keyword>
<comment type="caution">
    <text evidence="2">The sequence shown here is derived from an EMBL/GenBank/DDBJ whole genome shotgun (WGS) entry which is preliminary data.</text>
</comment>
<name>A0AAV4GVT6_9GAST</name>
<gene>
    <name evidence="2" type="ORF">ElyMa_000806900</name>
</gene>
<reference evidence="2 3" key="1">
    <citation type="journal article" date="2021" name="Elife">
        <title>Chloroplast acquisition without the gene transfer in kleptoplastic sea slugs, Plakobranchus ocellatus.</title>
        <authorList>
            <person name="Maeda T."/>
            <person name="Takahashi S."/>
            <person name="Yoshida T."/>
            <person name="Shimamura S."/>
            <person name="Takaki Y."/>
            <person name="Nagai Y."/>
            <person name="Toyoda A."/>
            <person name="Suzuki Y."/>
            <person name="Arimoto A."/>
            <person name="Ishii H."/>
            <person name="Satoh N."/>
            <person name="Nishiyama T."/>
            <person name="Hasebe M."/>
            <person name="Maruyama T."/>
            <person name="Minagawa J."/>
            <person name="Obokata J."/>
            <person name="Shigenobu S."/>
        </authorList>
    </citation>
    <scope>NUCLEOTIDE SEQUENCE [LARGE SCALE GENOMIC DNA]</scope>
</reference>
<protein>
    <submittedName>
        <fullName evidence="2">Uncharacterized protein</fullName>
    </submittedName>
</protein>
<accession>A0AAV4GVT6</accession>
<sequence length="84" mass="9201">MPQNSSLEQLRGHRELVGGACDTHDRHRLGMENEAVTGLAATMMYRRLSDTLPVLLAVTVVSTLCLGQALASSTCDYHSRPHPR</sequence>
<evidence type="ECO:0000313" key="2">
    <source>
        <dbReference type="EMBL" id="GFR89997.1"/>
    </source>
</evidence>
<proteinExistence type="predicted"/>
<dbReference type="Proteomes" id="UP000762676">
    <property type="component" value="Unassembled WGS sequence"/>
</dbReference>
<feature type="transmembrane region" description="Helical" evidence="1">
    <location>
        <begin position="52"/>
        <end position="71"/>
    </location>
</feature>
<keyword evidence="3" id="KW-1185">Reference proteome</keyword>